<keyword evidence="1" id="KW-1133">Transmembrane helix</keyword>
<name>A0A8J3VGA8_9ACTN</name>
<comment type="caution">
    <text evidence="2">The sequence shown here is derived from an EMBL/GenBank/DDBJ whole genome shotgun (WGS) entry which is preliminary data.</text>
</comment>
<accession>A0A8J3VGA8</accession>
<evidence type="ECO:0000256" key="1">
    <source>
        <dbReference type="SAM" id="Phobius"/>
    </source>
</evidence>
<organism evidence="2 3">
    <name type="scientific">Rhizocola hellebori</name>
    <dbReference type="NCBI Taxonomy" id="1392758"/>
    <lineage>
        <taxon>Bacteria</taxon>
        <taxon>Bacillati</taxon>
        <taxon>Actinomycetota</taxon>
        <taxon>Actinomycetes</taxon>
        <taxon>Micromonosporales</taxon>
        <taxon>Micromonosporaceae</taxon>
        <taxon>Rhizocola</taxon>
    </lineage>
</organism>
<feature type="transmembrane region" description="Helical" evidence="1">
    <location>
        <begin position="12"/>
        <end position="33"/>
    </location>
</feature>
<keyword evidence="1" id="KW-0472">Membrane</keyword>
<dbReference type="SUPFAM" id="SSF53474">
    <property type="entry name" value="alpha/beta-Hydrolases"/>
    <property type="match status" value="1"/>
</dbReference>
<dbReference type="PANTHER" id="PTHR37946">
    <property type="entry name" value="SLL1969 PROTEIN"/>
    <property type="match status" value="1"/>
</dbReference>
<gene>
    <name evidence="2" type="ORF">Rhe02_42260</name>
</gene>
<reference evidence="2" key="1">
    <citation type="submission" date="2021-01" db="EMBL/GenBank/DDBJ databases">
        <title>Whole genome shotgun sequence of Rhizocola hellebori NBRC 109834.</title>
        <authorList>
            <person name="Komaki H."/>
            <person name="Tamura T."/>
        </authorList>
    </citation>
    <scope>NUCLEOTIDE SEQUENCE</scope>
    <source>
        <strain evidence="2">NBRC 109834</strain>
    </source>
</reference>
<keyword evidence="3" id="KW-1185">Reference proteome</keyword>
<evidence type="ECO:0000313" key="3">
    <source>
        <dbReference type="Proteomes" id="UP000612899"/>
    </source>
</evidence>
<protein>
    <submittedName>
        <fullName evidence="2">Lipase</fullName>
    </submittedName>
</protein>
<dbReference type="InterPro" id="IPR029058">
    <property type="entry name" value="AB_hydrolase_fold"/>
</dbReference>
<dbReference type="RefSeq" id="WP_239123949.1">
    <property type="nucleotide sequence ID" value="NZ_BONY01000024.1"/>
</dbReference>
<dbReference type="Proteomes" id="UP000612899">
    <property type="component" value="Unassembled WGS sequence"/>
</dbReference>
<dbReference type="PANTHER" id="PTHR37946:SF1">
    <property type="entry name" value="SLL1969 PROTEIN"/>
    <property type="match status" value="1"/>
</dbReference>
<evidence type="ECO:0000313" key="2">
    <source>
        <dbReference type="EMBL" id="GIH06159.1"/>
    </source>
</evidence>
<dbReference type="Pfam" id="PF02089">
    <property type="entry name" value="Palm_thioest"/>
    <property type="match status" value="1"/>
</dbReference>
<dbReference type="EMBL" id="BONY01000024">
    <property type="protein sequence ID" value="GIH06159.1"/>
    <property type="molecule type" value="Genomic_DNA"/>
</dbReference>
<proteinExistence type="predicted"/>
<keyword evidence="1" id="KW-0812">Transmembrane</keyword>
<dbReference type="Gene3D" id="3.40.50.1820">
    <property type="entry name" value="alpha/beta hydrolase"/>
    <property type="match status" value="1"/>
</dbReference>
<dbReference type="AlphaFoldDB" id="A0A8J3VGA8"/>
<sequence>MWWGGLSPRRRALLTGVAVLAMASVVGGGLAWYHGERSLTPPPQDRLGPVVLVPGYGGTAGSLDVLAARIRGTGRQVNVVMLPDGGTGDLNRQAAALEDQVRQALRDGAPSVDVIGYSAGGVVARLWVRDHDGAGKARRVITLGSPHHGASIAAAGAAVPGACPTACQQLAPGSRLMAELSAPVAVPPVWLSVWTNDDQTVTPPESARLDGAVNVAVQSLCPALRLGHADLPTDTFVMGLVVAAIGVQPLSVPAAGGCVSS</sequence>